<feature type="region of interest" description="Disordered" evidence="1">
    <location>
        <begin position="56"/>
        <end position="80"/>
    </location>
</feature>
<accession>A0A8S5R0U8</accession>
<reference evidence="2" key="1">
    <citation type="journal article" date="2021" name="Proc. Natl. Acad. Sci. U.S.A.">
        <title>A Catalog of Tens of Thousands of Viruses from Human Metagenomes Reveals Hidden Associations with Chronic Diseases.</title>
        <authorList>
            <person name="Tisza M.J."/>
            <person name="Buck C.B."/>
        </authorList>
    </citation>
    <scope>NUCLEOTIDE SEQUENCE</scope>
    <source>
        <strain evidence="2">CtPLL24</strain>
    </source>
</reference>
<proteinExistence type="predicted"/>
<protein>
    <recommendedName>
        <fullName evidence="3">Internal virion protein</fullName>
    </recommendedName>
</protein>
<organism evidence="2">
    <name type="scientific">virus sp. ctPLL24</name>
    <dbReference type="NCBI Taxonomy" id="2826802"/>
    <lineage>
        <taxon>Viruses</taxon>
    </lineage>
</organism>
<evidence type="ECO:0000313" key="2">
    <source>
        <dbReference type="EMBL" id="DAE24613.1"/>
    </source>
</evidence>
<name>A0A8S5R0U8_9VIRU</name>
<evidence type="ECO:0000256" key="1">
    <source>
        <dbReference type="SAM" id="MobiDB-lite"/>
    </source>
</evidence>
<sequence>MSSDFGVSQQYKYQGQAALSNGRATQAAYEKKARALEAEAVSDSHLAARNMKRMRQNQNAAMGSVRAQRGGSGFTSEGSGSQAEVAVADVWESAIGDAALSNAVSDANKRFAAESARYQGDLAMMAARSEADQYKMLSQNALGSAMIQTALTVAGGVMGAAGMSGGGLLGGVTESGDEWGAKVGGTQGAFSGMMNAYSLSGSLGGMVPGSMQSSNRLRDSLLANFMGFGKR</sequence>
<dbReference type="EMBL" id="BK015778">
    <property type="protein sequence ID" value="DAE24613.1"/>
    <property type="molecule type" value="Genomic_DNA"/>
</dbReference>
<evidence type="ECO:0008006" key="3">
    <source>
        <dbReference type="Google" id="ProtNLM"/>
    </source>
</evidence>